<organism evidence="1">
    <name type="scientific">bioreactor metagenome</name>
    <dbReference type="NCBI Taxonomy" id="1076179"/>
    <lineage>
        <taxon>unclassified sequences</taxon>
        <taxon>metagenomes</taxon>
        <taxon>ecological metagenomes</taxon>
    </lineage>
</organism>
<name>A0A645C854_9ZZZZ</name>
<evidence type="ECO:0000313" key="1">
    <source>
        <dbReference type="EMBL" id="MPM73391.1"/>
    </source>
</evidence>
<proteinExistence type="predicted"/>
<sequence>MAQNAIQSTIRKSEKVIQTLSIKESSKPAQIKRVEERLHVFYTADSLLMIALDEKPIVEVTKTDLENLKRILPPIKKQIEDMLYKFSNGTSQHTLAIRRIKAFEIVLELAK</sequence>
<reference evidence="1" key="1">
    <citation type="submission" date="2019-08" db="EMBL/GenBank/DDBJ databases">
        <authorList>
            <person name="Kucharzyk K."/>
            <person name="Murdoch R.W."/>
            <person name="Higgins S."/>
            <person name="Loffler F."/>
        </authorList>
    </citation>
    <scope>NUCLEOTIDE SEQUENCE</scope>
</reference>
<accession>A0A645C854</accession>
<dbReference type="AlphaFoldDB" id="A0A645C854"/>
<protein>
    <submittedName>
        <fullName evidence="1">Uncharacterized protein</fullName>
    </submittedName>
</protein>
<dbReference type="EMBL" id="VSSQ01025336">
    <property type="protein sequence ID" value="MPM73391.1"/>
    <property type="molecule type" value="Genomic_DNA"/>
</dbReference>
<gene>
    <name evidence="1" type="ORF">SDC9_120371</name>
</gene>
<comment type="caution">
    <text evidence="1">The sequence shown here is derived from an EMBL/GenBank/DDBJ whole genome shotgun (WGS) entry which is preliminary data.</text>
</comment>